<evidence type="ECO:0000256" key="1">
    <source>
        <dbReference type="SAM" id="SignalP"/>
    </source>
</evidence>
<name>A0ABV5S3F2_9ACTN</name>
<proteinExistence type="predicted"/>
<dbReference type="Proteomes" id="UP001589532">
    <property type="component" value="Unassembled WGS sequence"/>
</dbReference>
<comment type="caution">
    <text evidence="3">The sequence shown here is derived from an EMBL/GenBank/DDBJ whole genome shotgun (WGS) entry which is preliminary data.</text>
</comment>
<dbReference type="EMBL" id="JBHMBW010000021">
    <property type="protein sequence ID" value="MFB9626182.1"/>
    <property type="molecule type" value="Genomic_DNA"/>
</dbReference>
<protein>
    <submittedName>
        <fullName evidence="3">Cellulose binding domain-containing protein</fullName>
    </submittedName>
</protein>
<dbReference type="RefSeq" id="WP_345003337.1">
    <property type="nucleotide sequence ID" value="NZ_BAAAXV010000012.1"/>
</dbReference>
<dbReference type="PROSITE" id="PS51173">
    <property type="entry name" value="CBM2"/>
    <property type="match status" value="1"/>
</dbReference>
<sequence>MTRRRTWRLARVTAVLAGAIVLIATYASPAQATIIACEWEKVSSWTNGFQIKVTLINDPIPVNAWTATWTWDGNTKVTTAWDAIVTQPGQNMSASNQSYNGYVPPLGRVSFGFLATGVTDGHGGGLRVNGGPLLPC</sequence>
<evidence type="ECO:0000259" key="2">
    <source>
        <dbReference type="PROSITE" id="PS51173"/>
    </source>
</evidence>
<accession>A0ABV5S3F2</accession>
<dbReference type="SMART" id="SM00637">
    <property type="entry name" value="CBD_II"/>
    <property type="match status" value="1"/>
</dbReference>
<feature type="domain" description="CBM2" evidence="2">
    <location>
        <begin position="28"/>
        <end position="136"/>
    </location>
</feature>
<evidence type="ECO:0000313" key="3">
    <source>
        <dbReference type="EMBL" id="MFB9626182.1"/>
    </source>
</evidence>
<organism evidence="3 4">
    <name type="scientific">Nonomuraea helvata</name>
    <dbReference type="NCBI Taxonomy" id="37484"/>
    <lineage>
        <taxon>Bacteria</taxon>
        <taxon>Bacillati</taxon>
        <taxon>Actinomycetota</taxon>
        <taxon>Actinomycetes</taxon>
        <taxon>Streptosporangiales</taxon>
        <taxon>Streptosporangiaceae</taxon>
        <taxon>Nonomuraea</taxon>
    </lineage>
</organism>
<dbReference type="Gene3D" id="2.60.40.290">
    <property type="match status" value="1"/>
</dbReference>
<dbReference type="Pfam" id="PF00553">
    <property type="entry name" value="CBM_2"/>
    <property type="match status" value="1"/>
</dbReference>
<gene>
    <name evidence="3" type="ORF">ACFFSA_24110</name>
</gene>
<evidence type="ECO:0000313" key="4">
    <source>
        <dbReference type="Proteomes" id="UP001589532"/>
    </source>
</evidence>
<feature type="signal peptide" evidence="1">
    <location>
        <begin position="1"/>
        <end position="32"/>
    </location>
</feature>
<dbReference type="InterPro" id="IPR012291">
    <property type="entry name" value="CBM2_carb-bd_dom_sf"/>
</dbReference>
<keyword evidence="1" id="KW-0732">Signal</keyword>
<reference evidence="3 4" key="1">
    <citation type="submission" date="2024-09" db="EMBL/GenBank/DDBJ databases">
        <authorList>
            <person name="Sun Q."/>
            <person name="Mori K."/>
        </authorList>
    </citation>
    <scope>NUCLEOTIDE SEQUENCE [LARGE SCALE GENOMIC DNA]</scope>
    <source>
        <strain evidence="3 4">JCM 3143</strain>
    </source>
</reference>
<dbReference type="InterPro" id="IPR008965">
    <property type="entry name" value="CBM2/CBM3_carb-bd_dom_sf"/>
</dbReference>
<dbReference type="SUPFAM" id="SSF49384">
    <property type="entry name" value="Carbohydrate-binding domain"/>
    <property type="match status" value="1"/>
</dbReference>
<keyword evidence="4" id="KW-1185">Reference proteome</keyword>
<feature type="chain" id="PRO_5045257924" evidence="1">
    <location>
        <begin position="33"/>
        <end position="136"/>
    </location>
</feature>
<dbReference type="InterPro" id="IPR001919">
    <property type="entry name" value="CBD2"/>
</dbReference>